<evidence type="ECO:0000313" key="3">
    <source>
        <dbReference type="Proteomes" id="UP000799302"/>
    </source>
</evidence>
<reference evidence="2" key="1">
    <citation type="journal article" date="2020" name="Stud. Mycol.">
        <title>101 Dothideomycetes genomes: a test case for predicting lifestyles and emergence of pathogens.</title>
        <authorList>
            <person name="Haridas S."/>
            <person name="Albert R."/>
            <person name="Binder M."/>
            <person name="Bloem J."/>
            <person name="Labutti K."/>
            <person name="Salamov A."/>
            <person name="Andreopoulos B."/>
            <person name="Baker S."/>
            <person name="Barry K."/>
            <person name="Bills G."/>
            <person name="Bluhm B."/>
            <person name="Cannon C."/>
            <person name="Castanera R."/>
            <person name="Culley D."/>
            <person name="Daum C."/>
            <person name="Ezra D."/>
            <person name="Gonzalez J."/>
            <person name="Henrissat B."/>
            <person name="Kuo A."/>
            <person name="Liang C."/>
            <person name="Lipzen A."/>
            <person name="Lutzoni F."/>
            <person name="Magnuson J."/>
            <person name="Mondo S."/>
            <person name="Nolan M."/>
            <person name="Ohm R."/>
            <person name="Pangilinan J."/>
            <person name="Park H.-J."/>
            <person name="Ramirez L."/>
            <person name="Alfaro M."/>
            <person name="Sun H."/>
            <person name="Tritt A."/>
            <person name="Yoshinaga Y."/>
            <person name="Zwiers L.-H."/>
            <person name="Turgeon B."/>
            <person name="Goodwin S."/>
            <person name="Spatafora J."/>
            <person name="Crous P."/>
            <person name="Grigoriev I."/>
        </authorList>
    </citation>
    <scope>NUCLEOTIDE SEQUENCE</scope>
    <source>
        <strain evidence="2">CBS 115976</strain>
    </source>
</reference>
<sequence>MESTLQMLEARNLIVARAAHVYCSTDKHGNRVCKKENFFHRVGRWILTAILIFFGLIALMILCCCIRRKRSKKNKEAQAVGYQG</sequence>
<organism evidence="2 3">
    <name type="scientific">Microthyrium microscopicum</name>
    <dbReference type="NCBI Taxonomy" id="703497"/>
    <lineage>
        <taxon>Eukaryota</taxon>
        <taxon>Fungi</taxon>
        <taxon>Dikarya</taxon>
        <taxon>Ascomycota</taxon>
        <taxon>Pezizomycotina</taxon>
        <taxon>Dothideomycetes</taxon>
        <taxon>Dothideomycetes incertae sedis</taxon>
        <taxon>Microthyriales</taxon>
        <taxon>Microthyriaceae</taxon>
        <taxon>Microthyrium</taxon>
    </lineage>
</organism>
<keyword evidence="1" id="KW-0812">Transmembrane</keyword>
<dbReference type="OrthoDB" id="10596743at2759"/>
<name>A0A6A6U1B4_9PEZI</name>
<feature type="transmembrane region" description="Helical" evidence="1">
    <location>
        <begin position="45"/>
        <end position="66"/>
    </location>
</feature>
<keyword evidence="1" id="KW-1133">Transmembrane helix</keyword>
<dbReference type="EMBL" id="MU004240">
    <property type="protein sequence ID" value="KAF2665436.1"/>
    <property type="molecule type" value="Genomic_DNA"/>
</dbReference>
<keyword evidence="1" id="KW-0472">Membrane</keyword>
<accession>A0A6A6U1B4</accession>
<evidence type="ECO:0000256" key="1">
    <source>
        <dbReference type="SAM" id="Phobius"/>
    </source>
</evidence>
<protein>
    <submittedName>
        <fullName evidence="2">Uncharacterized protein</fullName>
    </submittedName>
</protein>
<dbReference type="AlphaFoldDB" id="A0A6A6U1B4"/>
<evidence type="ECO:0000313" key="2">
    <source>
        <dbReference type="EMBL" id="KAF2665436.1"/>
    </source>
</evidence>
<gene>
    <name evidence="2" type="ORF">BT63DRAFT_428394</name>
</gene>
<keyword evidence="3" id="KW-1185">Reference proteome</keyword>
<dbReference type="Proteomes" id="UP000799302">
    <property type="component" value="Unassembled WGS sequence"/>
</dbReference>
<proteinExistence type="predicted"/>